<dbReference type="OrthoDB" id="25675at2759"/>
<evidence type="ECO:0000313" key="2">
    <source>
        <dbReference type="EMBL" id="KAG6000572.1"/>
    </source>
</evidence>
<reference evidence="2" key="1">
    <citation type="journal article" date="2020" name="bioRxiv">
        <title>Whole genome comparisons of ergot fungi reveals the divergence and evolution of species within the genus Claviceps are the result of varying mechanisms driving genome evolution and host range expansion.</title>
        <authorList>
            <person name="Wyka S.A."/>
            <person name="Mondo S.J."/>
            <person name="Liu M."/>
            <person name="Dettman J."/>
            <person name="Nalam V."/>
            <person name="Broders K.D."/>
        </authorList>
    </citation>
    <scope>NUCLEOTIDE SEQUENCE</scope>
    <source>
        <strain evidence="2">CCC 602</strain>
    </source>
</reference>
<feature type="region of interest" description="Disordered" evidence="1">
    <location>
        <begin position="68"/>
        <end position="107"/>
    </location>
</feature>
<evidence type="ECO:0000256" key="1">
    <source>
        <dbReference type="SAM" id="MobiDB-lite"/>
    </source>
</evidence>
<evidence type="ECO:0000313" key="3">
    <source>
        <dbReference type="Proteomes" id="UP000748025"/>
    </source>
</evidence>
<dbReference type="AlphaFoldDB" id="A0A9P7N7I0"/>
<organism evidence="2 3">
    <name type="scientific">Claviceps pusilla</name>
    <dbReference type="NCBI Taxonomy" id="123648"/>
    <lineage>
        <taxon>Eukaryota</taxon>
        <taxon>Fungi</taxon>
        <taxon>Dikarya</taxon>
        <taxon>Ascomycota</taxon>
        <taxon>Pezizomycotina</taxon>
        <taxon>Sordariomycetes</taxon>
        <taxon>Hypocreomycetidae</taxon>
        <taxon>Hypocreales</taxon>
        <taxon>Clavicipitaceae</taxon>
        <taxon>Claviceps</taxon>
    </lineage>
</organism>
<protein>
    <submittedName>
        <fullName evidence="2">Uncharacterized protein</fullName>
    </submittedName>
</protein>
<name>A0A9P7N7I0_9HYPO</name>
<feature type="non-terminal residue" evidence="2">
    <location>
        <position position="148"/>
    </location>
</feature>
<gene>
    <name evidence="2" type="ORF">E4U43_001569</name>
</gene>
<proteinExistence type="predicted"/>
<comment type="caution">
    <text evidence="2">The sequence shown here is derived from an EMBL/GenBank/DDBJ whole genome shotgun (WGS) entry which is preliminary data.</text>
</comment>
<sequence>MRTSSLSTSVAILRYLSRQRQLPDPLWRGRSERRRCAAHSFSESADDAGQQTRHLNLPFRFETGVGLYAKRPPRPFPPPFTSPPSGSFSDPLSTHHQSRDRRDRPGFVNGQLIKGLTNGDDAVYASDFFICANDGVGAWSMRPRGHAG</sequence>
<accession>A0A9P7N7I0</accession>
<keyword evidence="3" id="KW-1185">Reference proteome</keyword>
<dbReference type="Proteomes" id="UP000748025">
    <property type="component" value="Unassembled WGS sequence"/>
</dbReference>
<dbReference type="EMBL" id="SRPW01001514">
    <property type="protein sequence ID" value="KAG6000572.1"/>
    <property type="molecule type" value="Genomic_DNA"/>
</dbReference>